<evidence type="ECO:0000313" key="2">
    <source>
        <dbReference type="Proteomes" id="UP000319859"/>
    </source>
</evidence>
<sequence length="251" mass="27849">MTYCVALFLKAGLVMLSDTRTNAGVDNISTFCKMHRFETPGERCMVLLTAGNLSISQSVVNRLHEGVSIGDADPETLATVPSMFRAAQLVGAAIRDVYNSDGLAMKAQGVGFDASFLLGGQIRGRGMRLFQIYSPGNFIEATPETPYLQIGEHKYGKPILDRVVSYDTPVQDGVKLVLVSMDSTLRSNLSVGMPIDLAVYHRDDMQLRIHRRITETDSYFQHVRDHWSNALRQSYGTLPTADEWWAGERQG</sequence>
<dbReference type="InterPro" id="IPR016545">
    <property type="entry name" value="UCP009120_prtse"/>
</dbReference>
<keyword evidence="1" id="KW-0378">Hydrolase</keyword>
<dbReference type="GO" id="GO:0000502">
    <property type="term" value="C:proteasome complex"/>
    <property type="evidence" value="ECO:0007669"/>
    <property type="project" value="UniProtKB-KW"/>
</dbReference>
<dbReference type="PIRSF" id="PIRSF009120">
    <property type="entry name" value="UCP009120_prtse"/>
    <property type="match status" value="1"/>
</dbReference>
<protein>
    <submittedName>
        <fullName evidence="1">Putative proteasome-type protease</fullName>
    </submittedName>
</protein>
<reference evidence="1 2" key="1">
    <citation type="submission" date="2019-06" db="EMBL/GenBank/DDBJ databases">
        <title>Genomic Encyclopedia of Type Strains, Phase IV (KMG-V): Genome sequencing to study the core and pangenomes of soil and plant-associated prokaryotes.</title>
        <authorList>
            <person name="Whitman W."/>
        </authorList>
    </citation>
    <scope>NUCLEOTIDE SEQUENCE [LARGE SCALE GENOMIC DNA]</scope>
    <source>
        <strain evidence="1 2">BR 11880</strain>
    </source>
</reference>
<dbReference type="InterPro" id="IPR029055">
    <property type="entry name" value="Ntn_hydrolases_N"/>
</dbReference>
<name>A0A560FS45_9PROT</name>
<keyword evidence="1" id="KW-0645">Protease</keyword>
<dbReference type="CDD" id="cd03765">
    <property type="entry name" value="proteasome_beta_bacterial"/>
    <property type="match status" value="1"/>
</dbReference>
<accession>A0A560FS45</accession>
<dbReference type="SUPFAM" id="SSF56235">
    <property type="entry name" value="N-terminal nucleophile aminohydrolases (Ntn hydrolases)"/>
    <property type="match status" value="1"/>
</dbReference>
<proteinExistence type="predicted"/>
<organism evidence="1 2">
    <name type="scientific">Nitrospirillum amazonense</name>
    <dbReference type="NCBI Taxonomy" id="28077"/>
    <lineage>
        <taxon>Bacteria</taxon>
        <taxon>Pseudomonadati</taxon>
        <taxon>Pseudomonadota</taxon>
        <taxon>Alphaproteobacteria</taxon>
        <taxon>Rhodospirillales</taxon>
        <taxon>Azospirillaceae</taxon>
        <taxon>Nitrospirillum</taxon>
    </lineage>
</organism>
<dbReference type="GO" id="GO:0006508">
    <property type="term" value="P:proteolysis"/>
    <property type="evidence" value="ECO:0007669"/>
    <property type="project" value="UniProtKB-KW"/>
</dbReference>
<gene>
    <name evidence="1" type="ORF">FBZ89_10183</name>
</gene>
<dbReference type="Proteomes" id="UP000319859">
    <property type="component" value="Unassembled WGS sequence"/>
</dbReference>
<dbReference type="Gene3D" id="3.60.20.10">
    <property type="entry name" value="Glutamine Phosphoribosylpyrophosphate, subunit 1, domain 1"/>
    <property type="match status" value="1"/>
</dbReference>
<comment type="caution">
    <text evidence="1">The sequence shown here is derived from an EMBL/GenBank/DDBJ whole genome shotgun (WGS) entry which is preliminary data.</text>
</comment>
<evidence type="ECO:0000313" key="1">
    <source>
        <dbReference type="EMBL" id="TWB24458.1"/>
    </source>
</evidence>
<dbReference type="EMBL" id="VITN01000001">
    <property type="protein sequence ID" value="TWB24458.1"/>
    <property type="molecule type" value="Genomic_DNA"/>
</dbReference>
<keyword evidence="1" id="KW-0647">Proteasome</keyword>
<dbReference type="GO" id="GO:0008233">
    <property type="term" value="F:peptidase activity"/>
    <property type="evidence" value="ECO:0007669"/>
    <property type="project" value="UniProtKB-KW"/>
</dbReference>
<dbReference type="OrthoDB" id="9786336at2"/>
<dbReference type="RefSeq" id="WP_145748071.1">
    <property type="nucleotide sequence ID" value="NZ_VITN01000001.1"/>
</dbReference>
<dbReference type="AlphaFoldDB" id="A0A560FS45"/>